<feature type="compositionally biased region" description="Basic and acidic residues" evidence="5">
    <location>
        <begin position="359"/>
        <end position="379"/>
    </location>
</feature>
<dbReference type="SUPFAM" id="SSF56235">
    <property type="entry name" value="N-terminal nucleophile aminohydrolases (Ntn hydrolases)"/>
    <property type="match status" value="1"/>
</dbReference>
<evidence type="ECO:0000313" key="6">
    <source>
        <dbReference type="EMBL" id="QDT00812.1"/>
    </source>
</evidence>
<dbReference type="Gene3D" id="3.60.20.40">
    <property type="match status" value="1"/>
</dbReference>
<dbReference type="PANTHER" id="PTHR43199">
    <property type="entry name" value="GLUTATHIONE HYDROLASE"/>
    <property type="match status" value="1"/>
</dbReference>
<evidence type="ECO:0000313" key="7">
    <source>
        <dbReference type="Proteomes" id="UP000319852"/>
    </source>
</evidence>
<dbReference type="Pfam" id="PF01019">
    <property type="entry name" value="G_glu_transpept"/>
    <property type="match status" value="1"/>
</dbReference>
<evidence type="ECO:0000256" key="3">
    <source>
        <dbReference type="ARBA" id="ARBA00022801"/>
    </source>
</evidence>
<keyword evidence="3" id="KW-0378">Hydrolase</keyword>
<dbReference type="GO" id="GO:0103068">
    <property type="term" value="F:leukotriene C4 gamma-glutamyl transferase activity"/>
    <property type="evidence" value="ECO:0007669"/>
    <property type="project" value="UniProtKB-EC"/>
</dbReference>
<keyword evidence="7" id="KW-1185">Reference proteome</keyword>
<evidence type="ECO:0000256" key="1">
    <source>
        <dbReference type="ARBA" id="ARBA00009381"/>
    </source>
</evidence>
<keyword evidence="6" id="KW-0012">Acyltransferase</keyword>
<reference evidence="6 7" key="1">
    <citation type="submission" date="2019-02" db="EMBL/GenBank/DDBJ databases">
        <title>Deep-cultivation of Planctomycetes and their phenomic and genomic characterization uncovers novel biology.</title>
        <authorList>
            <person name="Wiegand S."/>
            <person name="Jogler M."/>
            <person name="Boedeker C."/>
            <person name="Pinto D."/>
            <person name="Vollmers J."/>
            <person name="Rivas-Marin E."/>
            <person name="Kohn T."/>
            <person name="Peeters S.H."/>
            <person name="Heuer A."/>
            <person name="Rast P."/>
            <person name="Oberbeckmann S."/>
            <person name="Bunk B."/>
            <person name="Jeske O."/>
            <person name="Meyerdierks A."/>
            <person name="Storesund J.E."/>
            <person name="Kallscheuer N."/>
            <person name="Luecker S."/>
            <person name="Lage O.M."/>
            <person name="Pohl T."/>
            <person name="Merkel B.J."/>
            <person name="Hornburger P."/>
            <person name="Mueller R.-W."/>
            <person name="Bruemmer F."/>
            <person name="Labrenz M."/>
            <person name="Spormann A.M."/>
            <person name="Op den Camp H."/>
            <person name="Overmann J."/>
            <person name="Amann R."/>
            <person name="Jetten M.S.M."/>
            <person name="Mascher T."/>
            <person name="Medema M.H."/>
            <person name="Devos D.P."/>
            <person name="Kaster A.-K."/>
            <person name="Ovreas L."/>
            <person name="Rohde M."/>
            <person name="Galperin M.Y."/>
            <person name="Jogler C."/>
        </authorList>
    </citation>
    <scope>NUCLEOTIDE SEQUENCE [LARGE SCALE GENOMIC DNA]</scope>
    <source>
        <strain evidence="6 7">HG15A2</strain>
    </source>
</reference>
<accession>A0A517N0Z1</accession>
<gene>
    <name evidence="6" type="primary">ggt_2</name>
    <name evidence="6" type="ORF">HG15A2_41540</name>
</gene>
<dbReference type="AlphaFoldDB" id="A0A517N0Z1"/>
<dbReference type="Gene3D" id="1.10.246.130">
    <property type="match status" value="1"/>
</dbReference>
<dbReference type="KEGG" id="amob:HG15A2_41540"/>
<organism evidence="6 7">
    <name type="scientific">Adhaeretor mobilis</name>
    <dbReference type="NCBI Taxonomy" id="1930276"/>
    <lineage>
        <taxon>Bacteria</taxon>
        <taxon>Pseudomonadati</taxon>
        <taxon>Planctomycetota</taxon>
        <taxon>Planctomycetia</taxon>
        <taxon>Pirellulales</taxon>
        <taxon>Lacipirellulaceae</taxon>
        <taxon>Adhaeretor</taxon>
    </lineage>
</organism>
<dbReference type="InterPro" id="IPR051792">
    <property type="entry name" value="GGT_bact"/>
</dbReference>
<evidence type="ECO:0000256" key="5">
    <source>
        <dbReference type="SAM" id="MobiDB-lite"/>
    </source>
</evidence>
<dbReference type="PANTHER" id="PTHR43199:SF1">
    <property type="entry name" value="GLUTATHIONE HYDROLASE PROENZYME"/>
    <property type="match status" value="1"/>
</dbReference>
<dbReference type="GO" id="GO:0016787">
    <property type="term" value="F:hydrolase activity"/>
    <property type="evidence" value="ECO:0007669"/>
    <property type="project" value="UniProtKB-KW"/>
</dbReference>
<dbReference type="InterPro" id="IPR043138">
    <property type="entry name" value="GGT_lsub"/>
</dbReference>
<keyword evidence="2 6" id="KW-0808">Transferase</keyword>
<sequence>MLFVKVVMRSRTTTAILFLCLTTPCVDGLAQQRIEAQKYAVVSGHPAATVVGLEVLRQGGNVVDAAVATSLALGVAEPYGSGLGGKLVMLYRDAQTGKVHSIVALCASPAALDAGEFTKLSDSKRKYGYKAVGVPGLIAGLHEAHSRWGSQPWNDLVEPAAVLADRGVEIDATMHDMFLPKVGSLRKDEEASQLYLVDGQAPPVGTLMRNADLANTLRDIGAGGGKAFYNGPIAERVVAASRASGGYLVKEDFEDYRAEVGEPLEIEYRGHRIYSCPPPLTGGVTVLAALECLEHMHSKLPGNNSSDGAFVQFTDQACRSLQCLYPPIRDHVADVPTAAQSCRTMLSETSAKQFARAASELDPRNPLQDPKRTEERETTLEGLPAASTSHLLVVDRAGNMVSLTQSLSLHFGASVVAPETGFLLNDSMSNFATQSQKSVNHVAAKKRARSTIAPIIVTKQDKPWLALGIPGGQRIPTTTLQLLWRVIDQQSPLEDAFAASRFHLRRPLRKNAPENVIDYEVDAPSEWVAQVKDHGWQLEPRPRDGHYFGGGGAAQYQESGTIVGVADPRRTNFAAGD</sequence>
<evidence type="ECO:0000256" key="4">
    <source>
        <dbReference type="ARBA" id="ARBA00023145"/>
    </source>
</evidence>
<proteinExistence type="inferred from homology"/>
<dbReference type="Proteomes" id="UP000319852">
    <property type="component" value="Chromosome"/>
</dbReference>
<dbReference type="EMBL" id="CP036263">
    <property type="protein sequence ID" value="QDT00812.1"/>
    <property type="molecule type" value="Genomic_DNA"/>
</dbReference>
<comment type="similarity">
    <text evidence="1">Belongs to the gamma-glutamyltransferase family.</text>
</comment>
<keyword evidence="4" id="KW-0865">Zymogen</keyword>
<evidence type="ECO:0000256" key="2">
    <source>
        <dbReference type="ARBA" id="ARBA00022679"/>
    </source>
</evidence>
<feature type="region of interest" description="Disordered" evidence="5">
    <location>
        <begin position="353"/>
        <end position="382"/>
    </location>
</feature>
<dbReference type="InterPro" id="IPR029055">
    <property type="entry name" value="Ntn_hydrolases_N"/>
</dbReference>
<dbReference type="PRINTS" id="PR01210">
    <property type="entry name" value="GGTRANSPTASE"/>
</dbReference>
<name>A0A517N0Z1_9BACT</name>
<protein>
    <submittedName>
        <fullName evidence="6">Gamma-glutamyltranspeptidase</fullName>
        <ecNumber evidence="6">2.3.2.2</ecNumber>
    </submittedName>
</protein>
<dbReference type="InterPro" id="IPR043137">
    <property type="entry name" value="GGT_ssub_C"/>
</dbReference>
<dbReference type="EC" id="2.3.2.2" evidence="6"/>